<reference evidence="1" key="1">
    <citation type="journal article" date="2014" name="Int. J. Syst. Evol. Microbiol.">
        <title>Complete genome sequence of Corynebacterium casei LMG S-19264T (=DSM 44701T), isolated from a smear-ripened cheese.</title>
        <authorList>
            <consortium name="US DOE Joint Genome Institute (JGI-PGF)"/>
            <person name="Walter F."/>
            <person name="Albersmeier A."/>
            <person name="Kalinowski J."/>
            <person name="Ruckert C."/>
        </authorList>
    </citation>
    <scope>NUCLEOTIDE SEQUENCE</scope>
    <source>
        <strain evidence="1">JCM 14719</strain>
    </source>
</reference>
<organism evidence="1 2">
    <name type="scientific">Calditerricola satsumensis</name>
    <dbReference type="NCBI Taxonomy" id="373054"/>
    <lineage>
        <taxon>Bacteria</taxon>
        <taxon>Bacillati</taxon>
        <taxon>Bacillota</taxon>
        <taxon>Bacilli</taxon>
        <taxon>Bacillales</taxon>
        <taxon>Bacillaceae</taxon>
        <taxon>Calditerricola</taxon>
    </lineage>
</organism>
<keyword evidence="2" id="KW-1185">Reference proteome</keyword>
<dbReference type="Proteomes" id="UP000637720">
    <property type="component" value="Unassembled WGS sequence"/>
</dbReference>
<evidence type="ECO:0000313" key="1">
    <source>
        <dbReference type="EMBL" id="GGK02810.1"/>
    </source>
</evidence>
<protein>
    <recommendedName>
        <fullName evidence="3">YlzJ-like protein</fullName>
    </recommendedName>
</protein>
<accession>A0A8J3B8A5</accession>
<proteinExistence type="predicted"/>
<evidence type="ECO:0000313" key="2">
    <source>
        <dbReference type="Proteomes" id="UP000637720"/>
    </source>
</evidence>
<dbReference type="Pfam" id="PF14035">
    <property type="entry name" value="YlzJ"/>
    <property type="match status" value="1"/>
</dbReference>
<dbReference type="AlphaFoldDB" id="A0A8J3B8A5"/>
<gene>
    <name evidence="1" type="ORF">GCM10007043_16060</name>
</gene>
<evidence type="ECO:0008006" key="3">
    <source>
        <dbReference type="Google" id="ProtNLM"/>
    </source>
</evidence>
<name>A0A8J3B8A5_9BACI</name>
<dbReference type="EMBL" id="BMOF01000032">
    <property type="protein sequence ID" value="GGK02810.1"/>
    <property type="molecule type" value="Genomic_DNA"/>
</dbReference>
<sequence>MIHYVALPLELVFEGFETYRPDLVETTVGGVTMLIERTSPVEGRIVRVISPNPQDYLNPQIAPGTAVRFVPQWG</sequence>
<dbReference type="InterPro" id="IPR025619">
    <property type="entry name" value="YlzJ"/>
</dbReference>
<comment type="caution">
    <text evidence="1">The sequence shown here is derived from an EMBL/GenBank/DDBJ whole genome shotgun (WGS) entry which is preliminary data.</text>
</comment>
<dbReference type="RefSeq" id="WP_054672497.1">
    <property type="nucleotide sequence ID" value="NZ_BMOF01000032.1"/>
</dbReference>
<reference evidence="1" key="2">
    <citation type="submission" date="2020-09" db="EMBL/GenBank/DDBJ databases">
        <authorList>
            <person name="Sun Q."/>
            <person name="Ohkuma M."/>
        </authorList>
    </citation>
    <scope>NUCLEOTIDE SEQUENCE</scope>
    <source>
        <strain evidence="1">JCM 14719</strain>
    </source>
</reference>